<organism evidence="5 6">
    <name type="scientific">Dovyalis caffra</name>
    <dbReference type="NCBI Taxonomy" id="77055"/>
    <lineage>
        <taxon>Eukaryota</taxon>
        <taxon>Viridiplantae</taxon>
        <taxon>Streptophyta</taxon>
        <taxon>Embryophyta</taxon>
        <taxon>Tracheophyta</taxon>
        <taxon>Spermatophyta</taxon>
        <taxon>Magnoliopsida</taxon>
        <taxon>eudicotyledons</taxon>
        <taxon>Gunneridae</taxon>
        <taxon>Pentapetalae</taxon>
        <taxon>rosids</taxon>
        <taxon>fabids</taxon>
        <taxon>Malpighiales</taxon>
        <taxon>Salicaceae</taxon>
        <taxon>Flacourtieae</taxon>
        <taxon>Dovyalis</taxon>
    </lineage>
</organism>
<dbReference type="SUPFAM" id="SSF51197">
    <property type="entry name" value="Clavaminate synthase-like"/>
    <property type="match status" value="1"/>
</dbReference>
<comment type="caution">
    <text evidence="5">The sequence shown here is derived from an EMBL/GenBank/DDBJ whole genome shotgun (WGS) entry which is preliminary data.</text>
</comment>
<evidence type="ECO:0000313" key="6">
    <source>
        <dbReference type="Proteomes" id="UP001314170"/>
    </source>
</evidence>
<evidence type="ECO:0000256" key="3">
    <source>
        <dbReference type="RuleBase" id="RU003682"/>
    </source>
</evidence>
<dbReference type="InterPro" id="IPR027443">
    <property type="entry name" value="IPNS-like_sf"/>
</dbReference>
<accession>A0AAV1RCI9</accession>
<dbReference type="AlphaFoldDB" id="A0AAV1RCI9"/>
<dbReference type="Pfam" id="PF03171">
    <property type="entry name" value="2OG-FeII_Oxy"/>
    <property type="match status" value="1"/>
</dbReference>
<proteinExistence type="inferred from homology"/>
<dbReference type="InterPro" id="IPR050231">
    <property type="entry name" value="Iron_ascorbate_oxido_reductase"/>
</dbReference>
<sequence length="334" mass="37791">MSEILNLKSYPPVFRQQNTGLDNTTKEIQEVINDDAVPVLDFQCLNLDELGEACKDWGLFRLVNHGIPVTLMSQLRDHARNLLSLTFQSKQELFTSPVSYFWGTPALTPTGASLSIGPHNINWVEGFNAPLSQLSQFHGGNPVLDWFRFLLEEYGRHLARLATTIFGAMAKNLNLDAEKSKSYLSESTGFIRVYRYPQCSRESEAWGMNVHTDSSVLSILNQDQVGGLQVLKDDKWLHVKPIPNSLIFNLGDMMQAMSDDQYTSVKHRVKVNKDEERFSICYFVFPAEGSVIQSSKYKPFTYSDFQSQVQQDVKTLGFKVGLERFKLNVTEAAG</sequence>
<keyword evidence="6" id="KW-1185">Reference proteome</keyword>
<gene>
    <name evidence="5" type="ORF">DCAF_LOCUS8018</name>
</gene>
<dbReference type="Gene3D" id="2.60.120.330">
    <property type="entry name" value="B-lactam Antibiotic, Isopenicillin N Synthase, Chain"/>
    <property type="match status" value="1"/>
</dbReference>
<evidence type="ECO:0000313" key="5">
    <source>
        <dbReference type="EMBL" id="CAK7330557.1"/>
    </source>
</evidence>
<evidence type="ECO:0000259" key="4">
    <source>
        <dbReference type="PROSITE" id="PS51471"/>
    </source>
</evidence>
<evidence type="ECO:0000256" key="2">
    <source>
        <dbReference type="ARBA" id="ARBA00023004"/>
    </source>
</evidence>
<feature type="domain" description="Fe2OG dioxygenase" evidence="4">
    <location>
        <begin position="184"/>
        <end position="286"/>
    </location>
</feature>
<keyword evidence="2 3" id="KW-0408">Iron</keyword>
<name>A0AAV1RCI9_9ROSI</name>
<dbReference type="PROSITE" id="PS51471">
    <property type="entry name" value="FE2OG_OXY"/>
    <property type="match status" value="1"/>
</dbReference>
<dbReference type="GO" id="GO:0046872">
    <property type="term" value="F:metal ion binding"/>
    <property type="evidence" value="ECO:0007669"/>
    <property type="project" value="UniProtKB-KW"/>
</dbReference>
<dbReference type="InterPro" id="IPR005123">
    <property type="entry name" value="Oxoglu/Fe-dep_dioxygenase_dom"/>
</dbReference>
<dbReference type="Proteomes" id="UP001314170">
    <property type="component" value="Unassembled WGS sequence"/>
</dbReference>
<protein>
    <recommendedName>
        <fullName evidence="4">Fe2OG dioxygenase domain-containing protein</fullName>
    </recommendedName>
</protein>
<dbReference type="InterPro" id="IPR026992">
    <property type="entry name" value="DIOX_N"/>
</dbReference>
<reference evidence="5 6" key="1">
    <citation type="submission" date="2024-01" db="EMBL/GenBank/DDBJ databases">
        <authorList>
            <person name="Waweru B."/>
        </authorList>
    </citation>
    <scope>NUCLEOTIDE SEQUENCE [LARGE SCALE GENOMIC DNA]</scope>
</reference>
<dbReference type="EMBL" id="CAWUPB010000913">
    <property type="protein sequence ID" value="CAK7330557.1"/>
    <property type="molecule type" value="Genomic_DNA"/>
</dbReference>
<keyword evidence="3" id="KW-0560">Oxidoreductase</keyword>
<dbReference type="InterPro" id="IPR044861">
    <property type="entry name" value="IPNS-like_FE2OG_OXY"/>
</dbReference>
<dbReference type="GO" id="GO:0016491">
    <property type="term" value="F:oxidoreductase activity"/>
    <property type="evidence" value="ECO:0007669"/>
    <property type="project" value="UniProtKB-KW"/>
</dbReference>
<dbReference type="PANTHER" id="PTHR47990">
    <property type="entry name" value="2-OXOGLUTARATE (2OG) AND FE(II)-DEPENDENT OXYGENASE SUPERFAMILY PROTEIN-RELATED"/>
    <property type="match status" value="1"/>
</dbReference>
<comment type="similarity">
    <text evidence="3">Belongs to the iron/ascorbate-dependent oxidoreductase family.</text>
</comment>
<keyword evidence="1 3" id="KW-0479">Metal-binding</keyword>
<dbReference type="Pfam" id="PF14226">
    <property type="entry name" value="DIOX_N"/>
    <property type="match status" value="1"/>
</dbReference>
<evidence type="ECO:0000256" key="1">
    <source>
        <dbReference type="ARBA" id="ARBA00022723"/>
    </source>
</evidence>